<keyword evidence="4" id="KW-1185">Reference proteome</keyword>
<evidence type="ECO:0008006" key="5">
    <source>
        <dbReference type="Google" id="ProtNLM"/>
    </source>
</evidence>
<evidence type="ECO:0000256" key="2">
    <source>
        <dbReference type="SAM" id="SignalP"/>
    </source>
</evidence>
<keyword evidence="2" id="KW-0732">Signal</keyword>
<evidence type="ECO:0000256" key="1">
    <source>
        <dbReference type="SAM" id="MobiDB-lite"/>
    </source>
</evidence>
<dbReference type="EMBL" id="PHNE01000001">
    <property type="protein sequence ID" value="PPE05867.1"/>
    <property type="molecule type" value="Genomic_DNA"/>
</dbReference>
<feature type="chain" id="PRO_5015701600" description="Lipoprotein" evidence="2">
    <location>
        <begin position="21"/>
        <end position="434"/>
    </location>
</feature>
<dbReference type="PROSITE" id="PS51257">
    <property type="entry name" value="PROKAR_LIPOPROTEIN"/>
    <property type="match status" value="1"/>
</dbReference>
<evidence type="ECO:0000313" key="3">
    <source>
        <dbReference type="EMBL" id="PPE05867.1"/>
    </source>
</evidence>
<sequence>MKKLIAILMGVTVSSSSVMAVVSCATIPKHEVPVLFEGAPTIPGTEDAGAWKDYSKDDKIAAFDSGFSKATKQAYGFPWIIMQLRNLLSVTGAAMNNPNQFNKHNNFLIGDDQGVQGAAVHGIWKNEDSEIQGKDKREFFNKFEKTQIASIAGLWDLYNESKHGFTPTATGAQASLEIAKEAFGSEDGQVFAKNFLGLNEDKQDSSWLEQKITIDGNTKFLNSDVLTVISNDGKLENEDSGTKSFKEANDKTDPPKERTKKVGQDVLNPFSQFIFSSGNLPTPSIVVKDPESNSKADETPPKSGAIILENYKEGEKNKWEIKKDQFLIGEATPITINYKFTLDAKNDNADKYDVKTTFEGLRPVYRAIAAEANNKENTDNKKLNFVKWTFAGYQFNDFNFIKDGNKDFGKTSKPGEGAFSKIKLTKLEIKKEVK</sequence>
<name>A0A2S5RF01_9MOLU</name>
<gene>
    <name evidence="3" type="ORF">ELUCI_v1c01550</name>
</gene>
<dbReference type="RefSeq" id="WP_035026378.1">
    <property type="nucleotide sequence ID" value="NZ_PHNE01000001.1"/>
</dbReference>
<comment type="caution">
    <text evidence="3">The sequence shown here is derived from an EMBL/GenBank/DDBJ whole genome shotgun (WGS) entry which is preliminary data.</text>
</comment>
<organism evidence="3 4">
    <name type="scientific">Williamsoniiplasma lucivorax</name>
    <dbReference type="NCBI Taxonomy" id="209274"/>
    <lineage>
        <taxon>Bacteria</taxon>
        <taxon>Bacillati</taxon>
        <taxon>Mycoplasmatota</taxon>
        <taxon>Mollicutes</taxon>
        <taxon>Entomoplasmatales</taxon>
        <taxon>Williamsoniiplasma</taxon>
    </lineage>
</organism>
<feature type="signal peptide" evidence="2">
    <location>
        <begin position="1"/>
        <end position="20"/>
    </location>
</feature>
<dbReference type="AlphaFoldDB" id="A0A2S5RF01"/>
<protein>
    <recommendedName>
        <fullName evidence="5">Lipoprotein</fullName>
    </recommendedName>
</protein>
<feature type="region of interest" description="Disordered" evidence="1">
    <location>
        <begin position="236"/>
        <end position="260"/>
    </location>
</feature>
<reference evidence="3 4" key="1">
    <citation type="submission" date="2017-11" db="EMBL/GenBank/DDBJ databases">
        <title>Genome sequence of Entomoplasma lucivorax PIPN-2 (ATCC 49196).</title>
        <authorList>
            <person name="Lo W.-S."/>
            <person name="Gasparich G.E."/>
            <person name="Kuo C.-H."/>
        </authorList>
    </citation>
    <scope>NUCLEOTIDE SEQUENCE [LARGE SCALE GENOMIC DNA]</scope>
    <source>
        <strain evidence="3 4">PIPN-2</strain>
    </source>
</reference>
<proteinExistence type="predicted"/>
<evidence type="ECO:0000313" key="4">
    <source>
        <dbReference type="Proteomes" id="UP000237865"/>
    </source>
</evidence>
<dbReference type="Proteomes" id="UP000237865">
    <property type="component" value="Unassembled WGS sequence"/>
</dbReference>
<accession>A0A2S5RF01</accession>